<dbReference type="InterPro" id="IPR002523">
    <property type="entry name" value="MgTranspt_CorA/ZnTranspt_ZntB"/>
</dbReference>
<evidence type="ECO:0000256" key="2">
    <source>
        <dbReference type="ARBA" id="ARBA00009765"/>
    </source>
</evidence>
<dbReference type="SUPFAM" id="SSF143865">
    <property type="entry name" value="CorA soluble domain-like"/>
    <property type="match status" value="1"/>
</dbReference>
<dbReference type="InterPro" id="IPR045863">
    <property type="entry name" value="CorA_TM1_TM2"/>
</dbReference>
<dbReference type="PANTHER" id="PTHR46494:SF1">
    <property type="entry name" value="CORA FAMILY METAL ION TRANSPORTER (EUROFUNG)"/>
    <property type="match status" value="1"/>
</dbReference>
<evidence type="ECO:0000256" key="4">
    <source>
        <dbReference type="ARBA" id="ARBA00022475"/>
    </source>
</evidence>
<dbReference type="Pfam" id="PF01544">
    <property type="entry name" value="CorA"/>
    <property type="match status" value="1"/>
</dbReference>
<keyword evidence="6" id="KW-0460">Magnesium</keyword>
<accession>A0A4R2KU15</accession>
<feature type="transmembrane region" description="Helical" evidence="12">
    <location>
        <begin position="271"/>
        <end position="290"/>
    </location>
</feature>
<dbReference type="CDD" id="cd12830">
    <property type="entry name" value="MtCorA-like"/>
    <property type="match status" value="1"/>
</dbReference>
<proteinExistence type="inferred from homology"/>
<sequence>MPDPAGAVVNCRHYRPGAPACDLALDAIAPALAQDEGFVWLGLHEPGEALMRQVQAAFGLHELAVEDAHTAHQRPKVERYDESLFIALRTAWMEGDKLRFGETHLFLGRRYLVTVRHGAAAGHARVRAACERRPERMAWGPAYPLYALLDALVDQFFPIVNGLDDHLARLEDELLFRERIDQSVIRRIYRFQRQIMKVRRAVVPLAQVCSALMSTEEDLIPTELKPYLRDVADHVGTVTESVDSVGEIVLTALNVNASLVSVRQNEATKRLAGWGAILAVPTMLFSVYGMNFDYMPELRWHWAYPALMAAAGGLCVLLYFRLRRAGWL</sequence>
<dbReference type="GO" id="GO:0000287">
    <property type="term" value="F:magnesium ion binding"/>
    <property type="evidence" value="ECO:0007669"/>
    <property type="project" value="TreeGrafter"/>
</dbReference>
<evidence type="ECO:0000256" key="7">
    <source>
        <dbReference type="ARBA" id="ARBA00022989"/>
    </source>
</evidence>
<evidence type="ECO:0000256" key="1">
    <source>
        <dbReference type="ARBA" id="ARBA00004651"/>
    </source>
</evidence>
<comment type="function">
    <text evidence="11">Mediates influx of magnesium ions. Alternates between open and closed states. Activated by low cytoplasmic Mg(2+) levels. Inactive when cytoplasmic Mg(2+) levels are high.</text>
</comment>
<evidence type="ECO:0000313" key="14">
    <source>
        <dbReference type="Proteomes" id="UP000295765"/>
    </source>
</evidence>
<feature type="transmembrane region" description="Helical" evidence="12">
    <location>
        <begin position="302"/>
        <end position="320"/>
    </location>
</feature>
<dbReference type="InterPro" id="IPR045861">
    <property type="entry name" value="CorA_cytoplasmic_dom"/>
</dbReference>
<comment type="subcellular location">
    <subcellularLocation>
        <location evidence="1">Cell membrane</location>
        <topology evidence="1">Multi-pass membrane protein</topology>
    </subcellularLocation>
</comment>
<comment type="similarity">
    <text evidence="2">Belongs to the CorA metal ion transporter (MIT) (TC 1.A.35) family.</text>
</comment>
<keyword evidence="4" id="KW-1003">Cell membrane</keyword>
<dbReference type="OrthoDB" id="9803416at2"/>
<keyword evidence="3" id="KW-0813">Transport</keyword>
<reference evidence="13 14" key="1">
    <citation type="submission" date="2019-03" db="EMBL/GenBank/DDBJ databases">
        <title>Genomic Encyclopedia of Type Strains, Phase IV (KMG-IV): sequencing the most valuable type-strain genomes for metagenomic binning, comparative biology and taxonomic classification.</title>
        <authorList>
            <person name="Goeker M."/>
        </authorList>
    </citation>
    <scope>NUCLEOTIDE SEQUENCE [LARGE SCALE GENOMIC DNA]</scope>
    <source>
        <strain evidence="13 14">DSM 25287</strain>
    </source>
</reference>
<organism evidence="13 14">
    <name type="scientific">Plasticicumulans lactativorans</name>
    <dbReference type="NCBI Taxonomy" id="1133106"/>
    <lineage>
        <taxon>Bacteria</taxon>
        <taxon>Pseudomonadati</taxon>
        <taxon>Pseudomonadota</taxon>
        <taxon>Gammaproteobacteria</taxon>
        <taxon>Candidatus Competibacteraceae</taxon>
        <taxon>Plasticicumulans</taxon>
    </lineage>
</organism>
<comment type="caution">
    <text evidence="13">The sequence shown here is derived from an EMBL/GenBank/DDBJ whole genome shotgun (WGS) entry which is preliminary data.</text>
</comment>
<evidence type="ECO:0000256" key="6">
    <source>
        <dbReference type="ARBA" id="ARBA00022842"/>
    </source>
</evidence>
<dbReference type="SUPFAM" id="SSF144083">
    <property type="entry name" value="Magnesium transport protein CorA, transmembrane region"/>
    <property type="match status" value="1"/>
</dbReference>
<protein>
    <submittedName>
        <fullName evidence="13">Magnesium transporter</fullName>
    </submittedName>
</protein>
<dbReference type="PANTHER" id="PTHR46494">
    <property type="entry name" value="CORA FAMILY METAL ION TRANSPORTER (EUROFUNG)"/>
    <property type="match status" value="1"/>
</dbReference>
<dbReference type="EMBL" id="SLWY01000026">
    <property type="protein sequence ID" value="TCO77354.1"/>
    <property type="molecule type" value="Genomic_DNA"/>
</dbReference>
<dbReference type="GO" id="GO:0015095">
    <property type="term" value="F:magnesium ion transmembrane transporter activity"/>
    <property type="evidence" value="ECO:0007669"/>
    <property type="project" value="TreeGrafter"/>
</dbReference>
<evidence type="ECO:0000256" key="10">
    <source>
        <dbReference type="ARBA" id="ARBA00034269"/>
    </source>
</evidence>
<dbReference type="AlphaFoldDB" id="A0A4R2KU15"/>
<gene>
    <name evidence="13" type="ORF">EV699_12640</name>
</gene>
<evidence type="ECO:0000313" key="13">
    <source>
        <dbReference type="EMBL" id="TCO77354.1"/>
    </source>
</evidence>
<comment type="catalytic activity">
    <reaction evidence="10">
        <text>Mg(2+)(in) = Mg(2+)(out)</text>
        <dbReference type="Rhea" id="RHEA:29827"/>
        <dbReference type="ChEBI" id="CHEBI:18420"/>
    </reaction>
</comment>
<keyword evidence="7 12" id="KW-1133">Transmembrane helix</keyword>
<evidence type="ECO:0000256" key="3">
    <source>
        <dbReference type="ARBA" id="ARBA00022448"/>
    </source>
</evidence>
<keyword evidence="5 12" id="KW-0812">Transmembrane</keyword>
<name>A0A4R2KU15_9GAMM</name>
<keyword evidence="14" id="KW-1185">Reference proteome</keyword>
<keyword evidence="8" id="KW-0406">Ion transport</keyword>
<dbReference type="GO" id="GO:0015087">
    <property type="term" value="F:cobalt ion transmembrane transporter activity"/>
    <property type="evidence" value="ECO:0007669"/>
    <property type="project" value="TreeGrafter"/>
</dbReference>
<dbReference type="RefSeq" id="WP_132545467.1">
    <property type="nucleotide sequence ID" value="NZ_SLWY01000026.1"/>
</dbReference>
<dbReference type="FunFam" id="1.20.58.340:FF:000004">
    <property type="entry name" value="Magnesium transport protein CorA"/>
    <property type="match status" value="1"/>
</dbReference>
<evidence type="ECO:0000256" key="12">
    <source>
        <dbReference type="SAM" id="Phobius"/>
    </source>
</evidence>
<keyword evidence="9 12" id="KW-0472">Membrane</keyword>
<dbReference type="Proteomes" id="UP000295765">
    <property type="component" value="Unassembled WGS sequence"/>
</dbReference>
<evidence type="ECO:0000256" key="5">
    <source>
        <dbReference type="ARBA" id="ARBA00022692"/>
    </source>
</evidence>
<dbReference type="Gene3D" id="1.20.58.340">
    <property type="entry name" value="Magnesium transport protein CorA, transmembrane region"/>
    <property type="match status" value="2"/>
</dbReference>
<evidence type="ECO:0000256" key="11">
    <source>
        <dbReference type="ARBA" id="ARBA00045497"/>
    </source>
</evidence>
<dbReference type="GO" id="GO:0050897">
    <property type="term" value="F:cobalt ion binding"/>
    <property type="evidence" value="ECO:0007669"/>
    <property type="project" value="TreeGrafter"/>
</dbReference>
<dbReference type="Gene3D" id="3.30.460.20">
    <property type="entry name" value="CorA soluble domain-like"/>
    <property type="match status" value="1"/>
</dbReference>
<evidence type="ECO:0000256" key="8">
    <source>
        <dbReference type="ARBA" id="ARBA00023065"/>
    </source>
</evidence>
<evidence type="ECO:0000256" key="9">
    <source>
        <dbReference type="ARBA" id="ARBA00023136"/>
    </source>
</evidence>
<dbReference type="GO" id="GO:0005886">
    <property type="term" value="C:plasma membrane"/>
    <property type="evidence" value="ECO:0007669"/>
    <property type="project" value="UniProtKB-SubCell"/>
</dbReference>